<dbReference type="AlphaFoldDB" id="A0A9P6MMN4"/>
<dbReference type="OrthoDB" id="546350at2759"/>
<reference evidence="2" key="1">
    <citation type="journal article" date="2020" name="Fungal Divers.">
        <title>Resolving the Mortierellaceae phylogeny through synthesis of multi-gene phylogenetics and phylogenomics.</title>
        <authorList>
            <person name="Vandepol N."/>
            <person name="Liber J."/>
            <person name="Desiro A."/>
            <person name="Na H."/>
            <person name="Kennedy M."/>
            <person name="Barry K."/>
            <person name="Grigoriev I.V."/>
            <person name="Miller A.N."/>
            <person name="O'Donnell K."/>
            <person name="Stajich J.E."/>
            <person name="Bonito G."/>
        </authorList>
    </citation>
    <scope>NUCLEOTIDE SEQUENCE</scope>
    <source>
        <strain evidence="2">MES-2147</strain>
    </source>
</reference>
<gene>
    <name evidence="2" type="ORF">BGZ65_001708</name>
</gene>
<feature type="region of interest" description="Disordered" evidence="1">
    <location>
        <begin position="99"/>
        <end position="122"/>
    </location>
</feature>
<feature type="compositionally biased region" description="Polar residues" evidence="1">
    <location>
        <begin position="100"/>
        <end position="122"/>
    </location>
</feature>
<organism evidence="2 3">
    <name type="scientific">Modicella reniformis</name>
    <dbReference type="NCBI Taxonomy" id="1440133"/>
    <lineage>
        <taxon>Eukaryota</taxon>
        <taxon>Fungi</taxon>
        <taxon>Fungi incertae sedis</taxon>
        <taxon>Mucoromycota</taxon>
        <taxon>Mortierellomycotina</taxon>
        <taxon>Mortierellomycetes</taxon>
        <taxon>Mortierellales</taxon>
        <taxon>Mortierellaceae</taxon>
        <taxon>Modicella</taxon>
    </lineage>
</organism>
<dbReference type="PANTHER" id="PTHR47679">
    <property type="entry name" value="PROTEIN TORNADO 1"/>
    <property type="match status" value="1"/>
</dbReference>
<keyword evidence="3" id="KW-1185">Reference proteome</keyword>
<evidence type="ECO:0000313" key="2">
    <source>
        <dbReference type="EMBL" id="KAG0007163.1"/>
    </source>
</evidence>
<accession>A0A9P6MMN4</accession>
<dbReference type="Proteomes" id="UP000749646">
    <property type="component" value="Unassembled WGS sequence"/>
</dbReference>
<protein>
    <submittedName>
        <fullName evidence="2">Uncharacterized protein</fullName>
    </submittedName>
</protein>
<sequence>MRSDNPFQPPPQQQYHQKFRTSTLSEVSSPTATITIWTHQDPRTGHRFILWRDIQLVFKNAQYIKNGDALVSFVTDEDFEEISYHPGIILDVVVDHDPEQAQSDSTEPTMIPSQESFSTTTTLNEGEADSIAEDMNRISLSPPMSHQHKPQDPATTTVPEGFVKACFRKLDIEIDNNRVFRAEVALEMMHNRVFREEMTEGVQQVNSRLTIIQKRVESLIRQTYELHEYPIPRLFIVLPKIAIRRRDKLTAKPYMKQFRLFFLCECGEHTKTEGSKIPHEIHLAKHEGYDLDRATEFFEKYGSYVVTIMEMIKFGCSVAGIVVPALVQFKLAERINSVQKNMEFSSSSAGVVVDDMIKYIQDQQNAANNDTLGKSKAKGEEEEDRYGLDRLEVLEGADLRLLESYLRIKDEGRALGNLFRMVTPEGHVKWVCMNHYRENYRTSVMQHLRDTVDANNGSYSEAFGKIQIKLLNALVARQFYEAIVKARGVQELDVTLNWDATLDDLRTFASAVAAASIVNLTIDGRSFKGPSRDFMNSGRRFDPLLQLMFNGRIQSLRIDHCREFYQRIGYPSIVASPLLRVLHLDSMLTPKDKAAFAIFKKILDKSPLLMELTVRSDDFVVVLDTITSSYPNHKLEILHLKSLHLAVSIQFSQGKIQNVKADMRDLNELFGQLQFTTKGILTALRVKCTRIDQSFKVEKVLEHNPNLTDIEVAGEAGVFNEVINIVTKARNVVNSRGFTTSLRQLRLETYNSDNTDGHQGEHNDKVTMTVDFADHSTDVSSSSANVEMRSNLLTDLLEHQGSCIQNLSTNRAFDDRHAAALHKSTESRCSIKTLKLDLTSLTATGLDSVDTIIERSKDLENLVMEFQDLYDRRQQAKAVRSLILHGNLLYGLTLRGHQDALWLVEIGTALPNRSYLSKLQSLRVTCQSTSIPDACATWLAAMLQAPPNLFSTGSSSSHSSTSPTSSRRMSSWSSLREIRIECMTLSSENWALIIRAIDFSALESLNFESSNFEFDQLALLVECIPDHDEIDVPLKALYVKNTSLRSCNISTDLSKDSYTNQESPLKTIEDLQELESKFEEKAPMAQIMGLWPQQS</sequence>
<evidence type="ECO:0000256" key="1">
    <source>
        <dbReference type="SAM" id="MobiDB-lite"/>
    </source>
</evidence>
<evidence type="ECO:0000313" key="3">
    <source>
        <dbReference type="Proteomes" id="UP000749646"/>
    </source>
</evidence>
<dbReference type="SUPFAM" id="SSF52047">
    <property type="entry name" value="RNI-like"/>
    <property type="match status" value="1"/>
</dbReference>
<dbReference type="EMBL" id="JAAAHW010000004">
    <property type="protein sequence ID" value="KAG0007163.1"/>
    <property type="molecule type" value="Genomic_DNA"/>
</dbReference>
<comment type="caution">
    <text evidence="2">The sequence shown here is derived from an EMBL/GenBank/DDBJ whole genome shotgun (WGS) entry which is preliminary data.</text>
</comment>
<proteinExistence type="predicted"/>
<name>A0A9P6MMN4_9FUNG</name>
<dbReference type="PANTHER" id="PTHR47679:SF2">
    <property type="entry name" value="C-TERMINAL OF ROC (COR) DOMAIN-CONTAINING PROTEIN"/>
    <property type="match status" value="1"/>
</dbReference>